<name>A0ABW1SNU7_9LACO</name>
<dbReference type="RefSeq" id="WP_125693351.1">
    <property type="nucleotide sequence ID" value="NZ_JBHSSK010000004.1"/>
</dbReference>
<evidence type="ECO:0000313" key="2">
    <source>
        <dbReference type="Proteomes" id="UP001596254"/>
    </source>
</evidence>
<dbReference type="Proteomes" id="UP001596254">
    <property type="component" value="Unassembled WGS sequence"/>
</dbReference>
<protein>
    <submittedName>
        <fullName evidence="1">Uncharacterized protein</fullName>
    </submittedName>
</protein>
<keyword evidence="2" id="KW-1185">Reference proteome</keyword>
<evidence type="ECO:0000313" key="1">
    <source>
        <dbReference type="EMBL" id="MFC6205997.1"/>
    </source>
</evidence>
<accession>A0ABW1SNU7</accession>
<organism evidence="1 2">
    <name type="scientific">Levilactobacillus tongjiangensis</name>
    <dbReference type="NCBI Taxonomy" id="2486023"/>
    <lineage>
        <taxon>Bacteria</taxon>
        <taxon>Bacillati</taxon>
        <taxon>Bacillota</taxon>
        <taxon>Bacilli</taxon>
        <taxon>Lactobacillales</taxon>
        <taxon>Lactobacillaceae</taxon>
        <taxon>Levilactobacillus</taxon>
    </lineage>
</organism>
<proteinExistence type="predicted"/>
<gene>
    <name evidence="1" type="ORF">ACFP1G_00615</name>
</gene>
<dbReference type="EMBL" id="JBHSSK010000004">
    <property type="protein sequence ID" value="MFC6205997.1"/>
    <property type="molecule type" value="Genomic_DNA"/>
</dbReference>
<sequence>MTEIKVIGDILSGKFQPSLTGNQIVDAALIDHFCQNLAIALQLSSDTIQAEHHWDLTINPNVVYIIDTQILRVSGHQRGNGNVIPVSHTDLLRGQITATKQQLISQDSLHYSVN</sequence>
<comment type="caution">
    <text evidence="1">The sequence shown here is derived from an EMBL/GenBank/DDBJ whole genome shotgun (WGS) entry which is preliminary data.</text>
</comment>
<reference evidence="2" key="1">
    <citation type="journal article" date="2019" name="Int. J. Syst. Evol. Microbiol.">
        <title>The Global Catalogue of Microorganisms (GCM) 10K type strain sequencing project: providing services to taxonomists for standard genome sequencing and annotation.</title>
        <authorList>
            <consortium name="The Broad Institute Genomics Platform"/>
            <consortium name="The Broad Institute Genome Sequencing Center for Infectious Disease"/>
            <person name="Wu L."/>
            <person name="Ma J."/>
        </authorList>
    </citation>
    <scope>NUCLEOTIDE SEQUENCE [LARGE SCALE GENOMIC DNA]</scope>
    <source>
        <strain evidence="2">CCM 8905</strain>
    </source>
</reference>